<gene>
    <name evidence="7" type="ORF">RIEGSTA812A_PEG_527</name>
</gene>
<evidence type="ECO:0000256" key="1">
    <source>
        <dbReference type="ARBA" id="ARBA00004651"/>
    </source>
</evidence>
<feature type="transmembrane region" description="Helical" evidence="6">
    <location>
        <begin position="133"/>
        <end position="156"/>
    </location>
</feature>
<organism evidence="7">
    <name type="scientific">invertebrate metagenome</name>
    <dbReference type="NCBI Taxonomy" id="1711999"/>
    <lineage>
        <taxon>unclassified sequences</taxon>
        <taxon>metagenomes</taxon>
        <taxon>organismal metagenomes</taxon>
    </lineage>
</organism>
<evidence type="ECO:0000256" key="2">
    <source>
        <dbReference type="ARBA" id="ARBA00022475"/>
    </source>
</evidence>
<dbReference type="NCBIfam" id="TIGR00374">
    <property type="entry name" value="flippase-like domain"/>
    <property type="match status" value="1"/>
</dbReference>
<proteinExistence type="predicted"/>
<dbReference type="Pfam" id="PF03706">
    <property type="entry name" value="LPG_synthase_TM"/>
    <property type="match status" value="1"/>
</dbReference>
<dbReference type="PANTHER" id="PTHR39087:SF2">
    <property type="entry name" value="UPF0104 MEMBRANE PROTEIN MJ1595"/>
    <property type="match status" value="1"/>
</dbReference>
<evidence type="ECO:0000256" key="3">
    <source>
        <dbReference type="ARBA" id="ARBA00022692"/>
    </source>
</evidence>
<accession>A0A484H695</accession>
<feature type="transmembrane region" description="Helical" evidence="6">
    <location>
        <begin position="104"/>
        <end position="127"/>
    </location>
</feature>
<keyword evidence="4 6" id="KW-1133">Transmembrane helix</keyword>
<feature type="transmembrane region" description="Helical" evidence="6">
    <location>
        <begin position="203"/>
        <end position="225"/>
    </location>
</feature>
<keyword evidence="2" id="KW-1003">Cell membrane</keyword>
<dbReference type="InterPro" id="IPR022791">
    <property type="entry name" value="L-PG_synthase/AglD"/>
</dbReference>
<feature type="transmembrane region" description="Helical" evidence="6">
    <location>
        <begin position="40"/>
        <end position="57"/>
    </location>
</feature>
<keyword evidence="5 6" id="KW-0472">Membrane</keyword>
<feature type="transmembrane region" description="Helical" evidence="6">
    <location>
        <begin position="265"/>
        <end position="285"/>
    </location>
</feature>
<sequence>MYVLRLANSGAVLDTVIAVGAVGVGVVLGVYLIVFVVDSITWHLAIIPLPVTVLWLYRSWKVRMVGEAWNMVLPAGGMGGEPIKAVLMKSHYGLDYRESIASLILARTINLIALVFFLAVGFVFILLRPTLPMSLTAPAGIGLGMFVVVIFGFFAIQRWQIASRVVGWLSQTAVGDRIKAMLHHVEDMDHRLMVFYTQWRTRFVWAVVLAIGAWVLCALETYYAAYFLGSSVDLIDAWIVEAMVQMVRAGTFFIPVSIGVQEGTFLVAFTALGVPAPVAIAVALVKRGQEIAWIVWGGMLGIRHLLPEKCSVH</sequence>
<evidence type="ECO:0000256" key="4">
    <source>
        <dbReference type="ARBA" id="ARBA00022989"/>
    </source>
</evidence>
<evidence type="ECO:0000256" key="5">
    <source>
        <dbReference type="ARBA" id="ARBA00023136"/>
    </source>
</evidence>
<comment type="subcellular location">
    <subcellularLocation>
        <location evidence="1">Cell membrane</location>
        <topology evidence="1">Multi-pass membrane protein</topology>
    </subcellularLocation>
</comment>
<evidence type="ECO:0000256" key="6">
    <source>
        <dbReference type="SAM" id="Phobius"/>
    </source>
</evidence>
<dbReference type="AlphaFoldDB" id="A0A484H695"/>
<name>A0A484H695_9ZZZZ</name>
<dbReference type="PANTHER" id="PTHR39087">
    <property type="entry name" value="UPF0104 MEMBRANE PROTEIN MJ1595"/>
    <property type="match status" value="1"/>
</dbReference>
<reference evidence="7" key="1">
    <citation type="submission" date="2018-10" db="EMBL/GenBank/DDBJ databases">
        <authorList>
            <person name="Gruber-Vodicka H."/>
            <person name="Jaeckle O."/>
        </authorList>
    </citation>
    <scope>NUCLEOTIDE SEQUENCE</scope>
</reference>
<dbReference type="EMBL" id="LR026963">
    <property type="protein sequence ID" value="VBB69054.1"/>
    <property type="molecule type" value="Genomic_DNA"/>
</dbReference>
<protein>
    <submittedName>
        <fullName evidence="7">Predicted integral membrane protein</fullName>
    </submittedName>
</protein>
<evidence type="ECO:0000313" key="7">
    <source>
        <dbReference type="EMBL" id="VBB69054.1"/>
    </source>
</evidence>
<dbReference type="GO" id="GO:0005886">
    <property type="term" value="C:plasma membrane"/>
    <property type="evidence" value="ECO:0007669"/>
    <property type="project" value="UniProtKB-SubCell"/>
</dbReference>
<keyword evidence="3 6" id="KW-0812">Transmembrane</keyword>
<feature type="transmembrane region" description="Helical" evidence="6">
    <location>
        <begin position="12"/>
        <end position="34"/>
    </location>
</feature>